<evidence type="ECO:0000256" key="1">
    <source>
        <dbReference type="ARBA" id="ARBA00005913"/>
    </source>
</evidence>
<evidence type="ECO:0000313" key="4">
    <source>
        <dbReference type="EMBL" id="KAF7730859.1"/>
    </source>
</evidence>
<dbReference type="InterPro" id="IPR039843">
    <property type="entry name" value="KXD1-like"/>
</dbReference>
<comment type="similarity">
    <text evidence="1">Belongs to the KXD1 family.</text>
</comment>
<dbReference type="Proteomes" id="UP000605846">
    <property type="component" value="Unassembled WGS sequence"/>
</dbReference>
<proteinExistence type="inferred from homology"/>
<keyword evidence="5" id="KW-1185">Reference proteome</keyword>
<dbReference type="AlphaFoldDB" id="A0A8H7BYJ1"/>
<reference evidence="4" key="1">
    <citation type="submission" date="2020-01" db="EMBL/GenBank/DDBJ databases">
        <title>Genome Sequencing of Three Apophysomyces-Like Fungal Strains Confirms a Novel Fungal Genus in the Mucoromycota with divergent Burkholderia-like Endosymbiotic Bacteria.</title>
        <authorList>
            <person name="Stajich J.E."/>
            <person name="Macias A.M."/>
            <person name="Carter-House D."/>
            <person name="Lovett B."/>
            <person name="Kasson L.R."/>
            <person name="Berry K."/>
            <person name="Grigoriev I."/>
            <person name="Chang Y."/>
            <person name="Spatafora J."/>
            <person name="Kasson M.T."/>
        </authorList>
    </citation>
    <scope>NUCLEOTIDE SEQUENCE</scope>
    <source>
        <strain evidence="4">NRRL A-21654</strain>
    </source>
</reference>
<feature type="region of interest" description="Disordered" evidence="2">
    <location>
        <begin position="95"/>
        <end position="119"/>
    </location>
</feature>
<feature type="compositionally biased region" description="Acidic residues" evidence="2">
    <location>
        <begin position="108"/>
        <end position="119"/>
    </location>
</feature>
<dbReference type="PANTHER" id="PTHR13511">
    <property type="entry name" value="KXDL MOTIF-CONTAINING PROTEIN 1"/>
    <property type="match status" value="1"/>
</dbReference>
<dbReference type="OrthoDB" id="10258877at2759"/>
<accession>A0A8H7BYJ1</accession>
<sequence>MTSPQHLANSLLDARNDEDIQHILRDQEQCLQIYHTTKSNLHAFNEFSKARYQDVHKRFESHTKLLKEMKGDLDSIFNKLRKMKAQLAQKYPEEMKASLEKYPPPTIPDDEDEISDIKI</sequence>
<dbReference type="PANTHER" id="PTHR13511:SF0">
    <property type="entry name" value="KXDL MOTIF-CONTAINING PROTEIN 1"/>
    <property type="match status" value="1"/>
</dbReference>
<evidence type="ECO:0000259" key="3">
    <source>
        <dbReference type="Pfam" id="PF10241"/>
    </source>
</evidence>
<dbReference type="InterPro" id="IPR019371">
    <property type="entry name" value="KxDL_dom"/>
</dbReference>
<organism evidence="4 5">
    <name type="scientific">Apophysomyces ossiformis</name>
    <dbReference type="NCBI Taxonomy" id="679940"/>
    <lineage>
        <taxon>Eukaryota</taxon>
        <taxon>Fungi</taxon>
        <taxon>Fungi incertae sedis</taxon>
        <taxon>Mucoromycota</taxon>
        <taxon>Mucoromycotina</taxon>
        <taxon>Mucoromycetes</taxon>
        <taxon>Mucorales</taxon>
        <taxon>Mucorineae</taxon>
        <taxon>Mucoraceae</taxon>
        <taxon>Apophysomyces</taxon>
    </lineage>
</organism>
<dbReference type="GO" id="GO:0099078">
    <property type="term" value="C:BORC complex"/>
    <property type="evidence" value="ECO:0007669"/>
    <property type="project" value="TreeGrafter"/>
</dbReference>
<name>A0A8H7BYJ1_9FUNG</name>
<evidence type="ECO:0000313" key="5">
    <source>
        <dbReference type="Proteomes" id="UP000605846"/>
    </source>
</evidence>
<dbReference type="Pfam" id="PF10241">
    <property type="entry name" value="KxDL"/>
    <property type="match status" value="1"/>
</dbReference>
<gene>
    <name evidence="4" type="primary">KXD1</name>
    <name evidence="4" type="ORF">EC973_001377</name>
</gene>
<comment type="caution">
    <text evidence="4">The sequence shown here is derived from an EMBL/GenBank/DDBJ whole genome shotgun (WGS) entry which is preliminary data.</text>
</comment>
<protein>
    <submittedName>
        <fullName evidence="4">KxDL motif-containing protein 1</fullName>
    </submittedName>
</protein>
<dbReference type="GO" id="GO:0032418">
    <property type="term" value="P:lysosome localization"/>
    <property type="evidence" value="ECO:0007669"/>
    <property type="project" value="TreeGrafter"/>
</dbReference>
<dbReference type="EMBL" id="JABAYA010000013">
    <property type="protein sequence ID" value="KAF7730859.1"/>
    <property type="molecule type" value="Genomic_DNA"/>
</dbReference>
<feature type="domain" description="KxDL" evidence="3">
    <location>
        <begin position="11"/>
        <end position="94"/>
    </location>
</feature>
<evidence type="ECO:0000256" key="2">
    <source>
        <dbReference type="SAM" id="MobiDB-lite"/>
    </source>
</evidence>